<proteinExistence type="predicted"/>
<evidence type="ECO:0000313" key="1">
    <source>
        <dbReference type="EMBL" id="MDH0364670.1"/>
    </source>
</evidence>
<protein>
    <recommendedName>
        <fullName evidence="3">CopG family transcriptional regulator</fullName>
    </recommendedName>
</protein>
<dbReference type="EMBL" id="JAODZU010000024">
    <property type="protein sequence ID" value="MDH0364670.1"/>
    <property type="molecule type" value="Genomic_DNA"/>
</dbReference>
<name>A0AA42L4J4_9BURK</name>
<sequence length="58" mass="6835">MSGTNKEPVQSVYMRIKQANHDWLKAQAEKEERPVTWIVNKLIEQSRKSEEAQHEKQA</sequence>
<comment type="caution">
    <text evidence="1">The sequence shown here is derived from an EMBL/GenBank/DDBJ whole genome shotgun (WGS) entry which is preliminary data.</text>
</comment>
<organism evidence="1 2">
    <name type="scientific">Comamonas aquatica</name>
    <dbReference type="NCBI Taxonomy" id="225991"/>
    <lineage>
        <taxon>Bacteria</taxon>
        <taxon>Pseudomonadati</taxon>
        <taxon>Pseudomonadota</taxon>
        <taxon>Betaproteobacteria</taxon>
        <taxon>Burkholderiales</taxon>
        <taxon>Comamonadaceae</taxon>
        <taxon>Comamonas</taxon>
    </lineage>
</organism>
<evidence type="ECO:0000313" key="2">
    <source>
        <dbReference type="Proteomes" id="UP001158297"/>
    </source>
</evidence>
<dbReference type="Proteomes" id="UP001158297">
    <property type="component" value="Unassembled WGS sequence"/>
</dbReference>
<dbReference type="AlphaFoldDB" id="A0AA42L4J4"/>
<gene>
    <name evidence="1" type="ORF">N7330_16645</name>
</gene>
<evidence type="ECO:0008006" key="3">
    <source>
        <dbReference type="Google" id="ProtNLM"/>
    </source>
</evidence>
<dbReference type="RefSeq" id="WP_270152261.1">
    <property type="nucleotide sequence ID" value="NZ_CP096918.1"/>
</dbReference>
<reference evidence="1" key="1">
    <citation type="submission" date="2022-09" db="EMBL/GenBank/DDBJ databases">
        <title>Intensive care unit water sources are persistently colonized with multi-drug resistant bacteria and are the site of extensive horizontal gene transfer of antibiotic resistance genes.</title>
        <authorList>
            <person name="Diorio-Toth L."/>
        </authorList>
    </citation>
    <scope>NUCLEOTIDE SEQUENCE</scope>
    <source>
        <strain evidence="1">GD04130</strain>
    </source>
</reference>
<accession>A0AA42L4J4</accession>